<dbReference type="NCBIfam" id="TIGR00479">
    <property type="entry name" value="rumA"/>
    <property type="match status" value="1"/>
</dbReference>
<dbReference type="AlphaFoldDB" id="A0A318U747"/>
<dbReference type="CDD" id="cd02440">
    <property type="entry name" value="AdoMet_MTases"/>
    <property type="match status" value="1"/>
</dbReference>
<dbReference type="EMBL" id="QKLP01000001">
    <property type="protein sequence ID" value="PYF43767.1"/>
    <property type="molecule type" value="Genomic_DNA"/>
</dbReference>
<dbReference type="InterPro" id="IPR012340">
    <property type="entry name" value="NA-bd_OB-fold"/>
</dbReference>
<evidence type="ECO:0000256" key="5">
    <source>
        <dbReference type="PROSITE-ProRule" id="PRU10015"/>
    </source>
</evidence>
<feature type="active site" evidence="5">
    <location>
        <position position="413"/>
    </location>
</feature>
<evidence type="ECO:0000313" key="7">
    <source>
        <dbReference type="Proteomes" id="UP000247715"/>
    </source>
</evidence>
<dbReference type="InterPro" id="IPR030390">
    <property type="entry name" value="MeTrfase_TrmA_AS"/>
</dbReference>
<feature type="active site" description="Nucleophile" evidence="4">
    <location>
        <position position="413"/>
    </location>
</feature>
<evidence type="ECO:0000256" key="4">
    <source>
        <dbReference type="PROSITE-ProRule" id="PRU01024"/>
    </source>
</evidence>
<feature type="binding site" evidence="4">
    <location>
        <position position="341"/>
    </location>
    <ligand>
        <name>S-adenosyl-L-methionine</name>
        <dbReference type="ChEBI" id="CHEBI:59789"/>
    </ligand>
</feature>
<feature type="binding site" evidence="4">
    <location>
        <position position="320"/>
    </location>
    <ligand>
        <name>S-adenosyl-L-methionine</name>
        <dbReference type="ChEBI" id="CHEBI:59789"/>
    </ligand>
</feature>
<dbReference type="Pfam" id="PF05958">
    <property type="entry name" value="tRNA_U5-meth_tr"/>
    <property type="match status" value="1"/>
</dbReference>
<dbReference type="Gene3D" id="2.40.50.140">
    <property type="entry name" value="Nucleic acid-binding proteins"/>
    <property type="match status" value="1"/>
</dbReference>
<dbReference type="GO" id="GO:0070041">
    <property type="term" value="F:rRNA (uridine-C5-)-methyltransferase activity"/>
    <property type="evidence" value="ECO:0007669"/>
    <property type="project" value="TreeGrafter"/>
</dbReference>
<name>A0A318U747_9BACT</name>
<keyword evidence="3 4" id="KW-0949">S-adenosyl-L-methionine</keyword>
<sequence>MDNNQNKITLKKGLILKKIQNQSNLNQGLSYEGLCIIRDFDIPIFVYNLLPNEIADIEITYYSKKCCFAKVIKLWNKSSKRKELNNQLKELYESGSSPLLSLSYQDQLNFKQTIINNLFQRNLNYFNVKKIIKSNNQLNYRNKISLQIEYHENQIKFGFYKKHSHQLIAQSDLYLGNSTIKKFYKNILLDPNNQFDQELKKAIFNLKPKKIILRSPSNNNLNEEIEIILILKNHPNKNLIDNLEKINKKISIYKFSIFIENKNHWINLLHHNGIEYQINNFRFNVKNDSFYQINEEIMVLIYQQIFDWIESSNLNIVDAFSGVGTIGSYIANKANKVYSIEINQIATMLAKSNILKNKLKNLEVINDDANDWIVKNAKKIDLAIFDPPREGLKKQSIEAIIQSKIKKIIYLSCDPKTLVRDLKELINNNYLIKEVIPYDMFPQTHHIETLVLLEKK</sequence>
<gene>
    <name evidence="6" type="ORF">BCF88_10185</name>
</gene>
<dbReference type="InterPro" id="IPR029063">
    <property type="entry name" value="SAM-dependent_MTases_sf"/>
</dbReference>
<feature type="binding site" evidence="4">
    <location>
        <position position="386"/>
    </location>
    <ligand>
        <name>S-adenosyl-L-methionine</name>
        <dbReference type="ChEBI" id="CHEBI:59789"/>
    </ligand>
</feature>
<dbReference type="PROSITE" id="PS01230">
    <property type="entry name" value="TRMA_1"/>
    <property type="match status" value="1"/>
</dbReference>
<dbReference type="Gene3D" id="3.40.50.150">
    <property type="entry name" value="Vaccinia Virus protein VP39"/>
    <property type="match status" value="1"/>
</dbReference>
<keyword evidence="2 4" id="KW-0808">Transferase</keyword>
<dbReference type="InterPro" id="IPR010280">
    <property type="entry name" value="U5_MeTrfase_fam"/>
</dbReference>
<dbReference type="RefSeq" id="WP_110858125.1">
    <property type="nucleotide sequence ID" value="NZ_LS991949.1"/>
</dbReference>
<dbReference type="SUPFAM" id="SSF53335">
    <property type="entry name" value="S-adenosyl-L-methionine-dependent methyltransferases"/>
    <property type="match status" value="1"/>
</dbReference>
<evidence type="ECO:0000256" key="1">
    <source>
        <dbReference type="ARBA" id="ARBA00022603"/>
    </source>
</evidence>
<dbReference type="PANTHER" id="PTHR11061">
    <property type="entry name" value="RNA M5U METHYLTRANSFERASE"/>
    <property type="match status" value="1"/>
</dbReference>
<proteinExistence type="inferred from homology"/>
<evidence type="ECO:0000256" key="3">
    <source>
        <dbReference type="ARBA" id="ARBA00022691"/>
    </source>
</evidence>
<feature type="binding site" evidence="4">
    <location>
        <position position="292"/>
    </location>
    <ligand>
        <name>S-adenosyl-L-methionine</name>
        <dbReference type="ChEBI" id="CHEBI:59789"/>
    </ligand>
</feature>
<accession>A0A318U747</accession>
<dbReference type="Proteomes" id="UP000247715">
    <property type="component" value="Unassembled WGS sequence"/>
</dbReference>
<organism evidence="6 7">
    <name type="scientific">Metamycoplasma alkalescens</name>
    <dbReference type="NCBI Taxonomy" id="45363"/>
    <lineage>
        <taxon>Bacteria</taxon>
        <taxon>Bacillati</taxon>
        <taxon>Mycoplasmatota</taxon>
        <taxon>Mycoplasmoidales</taxon>
        <taxon>Metamycoplasmataceae</taxon>
        <taxon>Metamycoplasma</taxon>
    </lineage>
</organism>
<dbReference type="Gene3D" id="2.40.50.1070">
    <property type="match status" value="1"/>
</dbReference>
<evidence type="ECO:0000256" key="2">
    <source>
        <dbReference type="ARBA" id="ARBA00022679"/>
    </source>
</evidence>
<dbReference type="PROSITE" id="PS51687">
    <property type="entry name" value="SAM_MT_RNA_M5U"/>
    <property type="match status" value="1"/>
</dbReference>
<dbReference type="GO" id="GO:0070475">
    <property type="term" value="P:rRNA base methylation"/>
    <property type="evidence" value="ECO:0007669"/>
    <property type="project" value="TreeGrafter"/>
</dbReference>
<protein>
    <submittedName>
        <fullName evidence="6">23S rRNA (Uracil1939-C5)-methyltransferase</fullName>
    </submittedName>
</protein>
<comment type="caution">
    <text evidence="6">The sequence shown here is derived from an EMBL/GenBank/DDBJ whole genome shotgun (WGS) entry which is preliminary data.</text>
</comment>
<comment type="similarity">
    <text evidence="4">Belongs to the class I-like SAM-binding methyltransferase superfamily. RNA M5U methyltransferase family.</text>
</comment>
<dbReference type="PANTHER" id="PTHR11061:SF30">
    <property type="entry name" value="TRNA (URACIL(54)-C(5))-METHYLTRANSFERASE"/>
    <property type="match status" value="1"/>
</dbReference>
<keyword evidence="1 4" id="KW-0489">Methyltransferase</keyword>
<reference evidence="6 7" key="1">
    <citation type="submission" date="2018-06" db="EMBL/GenBank/DDBJ databases">
        <title>Genomic Encyclopedia of Archaeal and Bacterial Type Strains, Phase II (KMG-II): from individual species to whole genera.</title>
        <authorList>
            <person name="Goeker M."/>
        </authorList>
    </citation>
    <scope>NUCLEOTIDE SEQUENCE [LARGE SCALE GENOMIC DNA]</scope>
    <source>
        <strain evidence="6 7">ATCC 29103</strain>
    </source>
</reference>
<evidence type="ECO:0000313" key="6">
    <source>
        <dbReference type="EMBL" id="PYF43767.1"/>
    </source>
</evidence>